<feature type="domain" description="Homeobox" evidence="13">
    <location>
        <begin position="37"/>
        <end position="97"/>
    </location>
</feature>
<dbReference type="SMART" id="SM00234">
    <property type="entry name" value="START"/>
    <property type="match status" value="1"/>
</dbReference>
<evidence type="ECO:0000313" key="15">
    <source>
        <dbReference type="EMBL" id="KAL3328319.1"/>
    </source>
</evidence>
<evidence type="ECO:0000256" key="3">
    <source>
        <dbReference type="ARBA" id="ARBA00023015"/>
    </source>
</evidence>
<evidence type="ECO:0000259" key="13">
    <source>
        <dbReference type="PROSITE" id="PS50071"/>
    </source>
</evidence>
<evidence type="ECO:0000256" key="7">
    <source>
        <dbReference type="ARBA" id="ARBA00023163"/>
    </source>
</evidence>
<feature type="compositionally biased region" description="Low complexity" evidence="11">
    <location>
        <begin position="180"/>
        <end position="194"/>
    </location>
</feature>
<sequence length="745" mass="85161">LYFSLYLYSSIKRKLAKKMTHSGEEPVGESSNSQKRSKRHRQYHKHSMEQIQRLEAFFKKCPRPDEDQQKQLGREAGLDHKRVKRWFQNKRTQTKTQNERSVNNALQKEKERLLCENKAMKEGMENIMCPKCDGRERNVENMKMENQWLTEQYEKISNLISSVVGRPFVMDSNLAPPNPTLGSSSNSSDGSLLNQNICGSPIRYPPLRQENNHNNDNNVQAHSININNIPVMSPSPQEHDEFHHDNRQKTNMLETVVASMNEMVELWKMNDPIWIDSSSDGRCFIHRDSSERTFSNQVQPYQTSIARIESSKDCGIVSMTAIELIRNFLDPVKWMNLFPTIVTKARTIEVLDSRTWGGSIQLMYEKLHILSPLVEARDFFIIRCCRQFDPTTWIMVDVSYDIFNEIQSGVPCYSWKFPSGCAIQDMGNGQSKVTWVEHVQVYEKYQVNRIFRDLLCGCEAYGAKRWIMTLQRMSGRYNFAMDSTCPTRHDFKGVFHDPEGLKNTIQVSQRMVKSFFEILSTTDKLDFSTSSQLNCGDRISIRKNEEITQPKGFIAIAATSLWLPLSLQDAFNFFKDDKTRNQWDILTGGNNVIELDRVLTGTCPGNNITIIQPYNMHKELLVLEETSIDEMGAFLVYAPIELRAITSIVNGGDATKVPILPSGIIISPDGRLSSNRDNTANAHNGSILTVAFQILICGDNNPPHLVGFSLGMLLLLLVVIIIQPPSSNKWRYNILGNLHCIKLSH</sequence>
<dbReference type="EMBL" id="JBJKTR010000021">
    <property type="protein sequence ID" value="KAL3328319.1"/>
    <property type="molecule type" value="Genomic_DNA"/>
</dbReference>
<dbReference type="InterPro" id="IPR009057">
    <property type="entry name" value="Homeodomain-like_sf"/>
</dbReference>
<gene>
    <name evidence="15" type="ORF">AABB24_035781</name>
</gene>
<dbReference type="GO" id="GO:0003677">
    <property type="term" value="F:DNA binding"/>
    <property type="evidence" value="ECO:0007669"/>
    <property type="project" value="UniProtKB-UniRule"/>
</dbReference>
<evidence type="ECO:0000256" key="1">
    <source>
        <dbReference type="ARBA" id="ARBA00004123"/>
    </source>
</evidence>
<feature type="region of interest" description="Disordered" evidence="11">
    <location>
        <begin position="175"/>
        <end position="194"/>
    </location>
</feature>
<dbReference type="PROSITE" id="PS50071">
    <property type="entry name" value="HOMEOBOX_2"/>
    <property type="match status" value="1"/>
</dbReference>
<keyword evidence="3" id="KW-0805">Transcription regulation</keyword>
<dbReference type="Proteomes" id="UP001627284">
    <property type="component" value="Unassembled WGS sequence"/>
</dbReference>
<proteinExistence type="inferred from homology"/>
<feature type="domain" description="START" evidence="14">
    <location>
        <begin position="245"/>
        <end position="479"/>
    </location>
</feature>
<organism evidence="15 16">
    <name type="scientific">Solanum stoloniferum</name>
    <dbReference type="NCBI Taxonomy" id="62892"/>
    <lineage>
        <taxon>Eukaryota</taxon>
        <taxon>Viridiplantae</taxon>
        <taxon>Streptophyta</taxon>
        <taxon>Embryophyta</taxon>
        <taxon>Tracheophyta</taxon>
        <taxon>Spermatophyta</taxon>
        <taxon>Magnoliopsida</taxon>
        <taxon>eudicotyledons</taxon>
        <taxon>Gunneridae</taxon>
        <taxon>Pentapetalae</taxon>
        <taxon>asterids</taxon>
        <taxon>lamiids</taxon>
        <taxon>Solanales</taxon>
        <taxon>Solanaceae</taxon>
        <taxon>Solanoideae</taxon>
        <taxon>Solaneae</taxon>
        <taxon>Solanum</taxon>
    </lineage>
</organism>
<evidence type="ECO:0000256" key="8">
    <source>
        <dbReference type="ARBA" id="ARBA00023242"/>
    </source>
</evidence>
<dbReference type="InterPro" id="IPR002913">
    <property type="entry name" value="START_lipid-bd_dom"/>
</dbReference>
<evidence type="ECO:0000256" key="2">
    <source>
        <dbReference type="ARBA" id="ARBA00006789"/>
    </source>
</evidence>
<reference evidence="15 16" key="1">
    <citation type="submission" date="2024-05" db="EMBL/GenBank/DDBJ databases">
        <title>De novo assembly of an allotetraploid wild potato.</title>
        <authorList>
            <person name="Hosaka A.J."/>
        </authorList>
    </citation>
    <scope>NUCLEOTIDE SEQUENCE [LARGE SCALE GENOMIC DNA]</scope>
    <source>
        <tissue evidence="15">Young leaves</tissue>
    </source>
</reference>
<dbReference type="Pfam" id="PF25797">
    <property type="entry name" value="PDF2_C"/>
    <property type="match status" value="1"/>
</dbReference>
<dbReference type="SUPFAM" id="SSF55961">
    <property type="entry name" value="Bet v1-like"/>
    <property type="match status" value="2"/>
</dbReference>
<dbReference type="InterPro" id="IPR042160">
    <property type="entry name" value="HD-Zip_IV"/>
</dbReference>
<evidence type="ECO:0000256" key="10">
    <source>
        <dbReference type="RuleBase" id="RU000682"/>
    </source>
</evidence>
<feature type="region of interest" description="Disordered" evidence="11">
    <location>
        <begin position="18"/>
        <end position="47"/>
    </location>
</feature>
<protein>
    <submittedName>
        <fullName evidence="15">Uncharacterized protein</fullName>
    </submittedName>
</protein>
<dbReference type="InterPro" id="IPR001356">
    <property type="entry name" value="HD"/>
</dbReference>
<dbReference type="SUPFAM" id="SSF46689">
    <property type="entry name" value="Homeodomain-like"/>
    <property type="match status" value="1"/>
</dbReference>
<keyword evidence="6 9" id="KW-0371">Homeobox</keyword>
<keyword evidence="5 9" id="KW-0238">DNA-binding</keyword>
<feature type="DNA-binding region" description="Homeobox" evidence="9">
    <location>
        <begin position="39"/>
        <end position="98"/>
    </location>
</feature>
<dbReference type="Gene3D" id="1.10.10.60">
    <property type="entry name" value="Homeodomain-like"/>
    <property type="match status" value="1"/>
</dbReference>
<dbReference type="AlphaFoldDB" id="A0ABD2R9C5"/>
<dbReference type="PANTHER" id="PTHR45654:SF9">
    <property type="entry name" value="HOMEOBOX-LEUCINE ZIPPER PROTEIN HDG10-RELATED"/>
    <property type="match status" value="1"/>
</dbReference>
<keyword evidence="16" id="KW-1185">Reference proteome</keyword>
<dbReference type="Gene3D" id="3.30.530.20">
    <property type="match status" value="1"/>
</dbReference>
<comment type="caution">
    <text evidence="15">The sequence shown here is derived from an EMBL/GenBank/DDBJ whole genome shotgun (WGS) entry which is preliminary data.</text>
</comment>
<feature type="non-terminal residue" evidence="15">
    <location>
        <position position="1"/>
    </location>
</feature>
<comment type="subcellular location">
    <subcellularLocation>
        <location evidence="1 9 10">Nucleus</location>
    </subcellularLocation>
</comment>
<evidence type="ECO:0000256" key="11">
    <source>
        <dbReference type="SAM" id="MobiDB-lite"/>
    </source>
</evidence>
<accession>A0ABD2R9C5</accession>
<evidence type="ECO:0000256" key="6">
    <source>
        <dbReference type="ARBA" id="ARBA00023155"/>
    </source>
</evidence>
<feature type="transmembrane region" description="Helical" evidence="12">
    <location>
        <begin position="705"/>
        <end position="722"/>
    </location>
</feature>
<evidence type="ECO:0000256" key="9">
    <source>
        <dbReference type="PROSITE-ProRule" id="PRU00108"/>
    </source>
</evidence>
<evidence type="ECO:0000256" key="4">
    <source>
        <dbReference type="ARBA" id="ARBA00023054"/>
    </source>
</evidence>
<dbReference type="Pfam" id="PF01852">
    <property type="entry name" value="START"/>
    <property type="match status" value="1"/>
</dbReference>
<keyword evidence="12" id="KW-1133">Transmembrane helix</keyword>
<evidence type="ECO:0000256" key="12">
    <source>
        <dbReference type="SAM" id="Phobius"/>
    </source>
</evidence>
<comment type="similarity">
    <text evidence="2">Belongs to the HD-ZIP homeobox family. Class IV subfamily.</text>
</comment>
<evidence type="ECO:0000313" key="16">
    <source>
        <dbReference type="Proteomes" id="UP001627284"/>
    </source>
</evidence>
<dbReference type="InterPro" id="IPR057993">
    <property type="entry name" value="HD-Zip_IV_C"/>
</dbReference>
<dbReference type="Pfam" id="PF00046">
    <property type="entry name" value="Homeodomain"/>
    <property type="match status" value="1"/>
</dbReference>
<dbReference type="PANTHER" id="PTHR45654">
    <property type="entry name" value="HOMEOBOX-LEUCINE ZIPPER PROTEIN MERISTEM L1"/>
    <property type="match status" value="1"/>
</dbReference>
<dbReference type="PROSITE" id="PS50848">
    <property type="entry name" value="START"/>
    <property type="match status" value="1"/>
</dbReference>
<keyword evidence="12" id="KW-0812">Transmembrane</keyword>
<evidence type="ECO:0000259" key="14">
    <source>
        <dbReference type="PROSITE" id="PS50848"/>
    </source>
</evidence>
<keyword evidence="12" id="KW-0472">Membrane</keyword>
<keyword evidence="7" id="KW-0804">Transcription</keyword>
<keyword evidence="4" id="KW-0175">Coiled coil</keyword>
<name>A0ABD2R9C5_9SOLN</name>
<dbReference type="SMART" id="SM00389">
    <property type="entry name" value="HOX"/>
    <property type="match status" value="1"/>
</dbReference>
<dbReference type="CDD" id="cd08875">
    <property type="entry name" value="START_ArGLABRA2_like"/>
    <property type="match status" value="1"/>
</dbReference>
<feature type="compositionally biased region" description="Basic residues" evidence="11">
    <location>
        <begin position="35"/>
        <end position="45"/>
    </location>
</feature>
<dbReference type="InterPro" id="IPR023393">
    <property type="entry name" value="START-like_dom_sf"/>
</dbReference>
<evidence type="ECO:0000256" key="5">
    <source>
        <dbReference type="ARBA" id="ARBA00023125"/>
    </source>
</evidence>
<dbReference type="CDD" id="cd00086">
    <property type="entry name" value="homeodomain"/>
    <property type="match status" value="1"/>
</dbReference>
<keyword evidence="8 9" id="KW-0539">Nucleus</keyword>
<dbReference type="GO" id="GO:0005634">
    <property type="term" value="C:nucleus"/>
    <property type="evidence" value="ECO:0007669"/>
    <property type="project" value="UniProtKB-SubCell"/>
</dbReference>